<sequence>MYPVSDRFLPRLAESHTPVTRVQLFRTDGSVVELEHTGGSVPVDRGQATRRTCTVTGADVSLIPRTPTDQLAVYGAKLRIARGVDYGDGTTELVPLGVFRLDSVEGDVTEGPITLTGKDLSAVVADDKFTEPYKATGTVVGAITGLIQRSLPDAAVISAIADAPIGARTFDIEADPWAGVQEIAAAAGAECYANADGEFVIATLPELTTTPAVWEVAAAEGGVYVTGSRAMSSTNVYNGVLARGENTEENVPPVSYLATDDDPNSPTHWGGPYGRRPMFYASSTLVTEEACAQAAGLKLKASKAPNASGDFSALPNPALEPGDVIRVVHPDGTRELHQVQSFSVPLDPAGGDFPITTISAKEDE</sequence>
<evidence type="ECO:0000313" key="3">
    <source>
        <dbReference type="EMBL" id="QEV58533.1"/>
    </source>
</evidence>
<dbReference type="RefSeq" id="WP_150509734.1">
    <property type="nucleotide sequence ID" value="NZ_BMSQ01000020.1"/>
</dbReference>
<dbReference type="KEGG" id="sspb:CP982_07265"/>
<keyword evidence="5" id="KW-1185">Reference proteome</keyword>
<dbReference type="EMBL" id="JACHJD010000018">
    <property type="protein sequence ID" value="MBB5108274.1"/>
    <property type="molecule type" value="Genomic_DNA"/>
</dbReference>
<dbReference type="Pfam" id="PF16466">
    <property type="entry name" value="DUF5047"/>
    <property type="match status" value="1"/>
</dbReference>
<dbReference type="OrthoDB" id="4320040at2"/>
<accession>A0A5P2X0K1</accession>
<evidence type="ECO:0000259" key="1">
    <source>
        <dbReference type="Pfam" id="PF16466"/>
    </source>
</evidence>
<dbReference type="EMBL" id="CP023690">
    <property type="protein sequence ID" value="QEV58533.1"/>
    <property type="molecule type" value="Genomic_DNA"/>
</dbReference>
<evidence type="ECO:0000313" key="4">
    <source>
        <dbReference type="Proteomes" id="UP000326505"/>
    </source>
</evidence>
<name>A0A5P2X0K1_STRST</name>
<dbReference type="InterPro" id="IPR032490">
    <property type="entry name" value="DUF5047"/>
</dbReference>
<organism evidence="3 4">
    <name type="scientific">Streptomyces spectabilis</name>
    <dbReference type="NCBI Taxonomy" id="68270"/>
    <lineage>
        <taxon>Bacteria</taxon>
        <taxon>Bacillati</taxon>
        <taxon>Actinomycetota</taxon>
        <taxon>Actinomycetes</taxon>
        <taxon>Kitasatosporales</taxon>
        <taxon>Streptomycetaceae</taxon>
        <taxon>Streptomyces</taxon>
    </lineage>
</organism>
<dbReference type="Proteomes" id="UP000326505">
    <property type="component" value="Chromosome"/>
</dbReference>
<evidence type="ECO:0000313" key="5">
    <source>
        <dbReference type="Proteomes" id="UP000549009"/>
    </source>
</evidence>
<evidence type="ECO:0000313" key="2">
    <source>
        <dbReference type="EMBL" id="MBB5108274.1"/>
    </source>
</evidence>
<reference evidence="2 5" key="2">
    <citation type="submission" date="2020-08" db="EMBL/GenBank/DDBJ databases">
        <title>Genomic Encyclopedia of Type Strains, Phase III (KMG-III): the genomes of soil and plant-associated and newly described type strains.</title>
        <authorList>
            <person name="Whitman W."/>
        </authorList>
    </citation>
    <scope>NUCLEOTIDE SEQUENCE [LARGE SCALE GENOMIC DNA]</scope>
    <source>
        <strain evidence="2 5">CECT 3146</strain>
    </source>
</reference>
<proteinExistence type="predicted"/>
<protein>
    <submittedName>
        <fullName evidence="3">DUF5047 domain-containing protein</fullName>
    </submittedName>
</protein>
<gene>
    <name evidence="3" type="ORF">CP982_07265</name>
    <name evidence="2" type="ORF">FHS40_007395</name>
</gene>
<dbReference type="Proteomes" id="UP000549009">
    <property type="component" value="Unassembled WGS sequence"/>
</dbReference>
<reference evidence="3 4" key="1">
    <citation type="submission" date="2017-09" db="EMBL/GenBank/DDBJ databases">
        <authorList>
            <person name="Lee N."/>
            <person name="Cho B.-K."/>
        </authorList>
    </citation>
    <scope>NUCLEOTIDE SEQUENCE [LARGE SCALE GENOMIC DNA]</scope>
    <source>
        <strain evidence="3 4">ATCC 27465</strain>
    </source>
</reference>
<dbReference type="AlphaFoldDB" id="A0A5P2X0K1"/>
<feature type="domain" description="DUF5047" evidence="1">
    <location>
        <begin position="39"/>
        <end position="166"/>
    </location>
</feature>